<evidence type="ECO:0000259" key="7">
    <source>
        <dbReference type="PROSITE" id="PS51864"/>
    </source>
</evidence>
<dbReference type="InterPro" id="IPR024079">
    <property type="entry name" value="MetalloPept_cat_dom_sf"/>
</dbReference>
<keyword evidence="3 6" id="KW-0482">Metalloprotease</keyword>
<keyword evidence="9" id="KW-1185">Reference proteome</keyword>
<feature type="signal peptide" evidence="6">
    <location>
        <begin position="1"/>
        <end position="16"/>
    </location>
</feature>
<dbReference type="GO" id="GO:0008270">
    <property type="term" value="F:zinc ion binding"/>
    <property type="evidence" value="ECO:0007669"/>
    <property type="project" value="InterPro"/>
</dbReference>
<dbReference type="InterPro" id="IPR001506">
    <property type="entry name" value="Peptidase_M12A"/>
</dbReference>
<dbReference type="PANTHER" id="PTHR10127:SF802">
    <property type="entry name" value="ZINC METALLOPROTEINASE NAS-10"/>
    <property type="match status" value="1"/>
</dbReference>
<dbReference type="Pfam" id="PF01400">
    <property type="entry name" value="Astacin"/>
    <property type="match status" value="1"/>
</dbReference>
<dbReference type="PRINTS" id="PR00480">
    <property type="entry name" value="ASTACIN"/>
</dbReference>
<organism evidence="8">
    <name type="scientific">Strongyloides ratti</name>
    <name type="common">Parasitic roundworm</name>
    <dbReference type="NCBI Taxonomy" id="34506"/>
    <lineage>
        <taxon>Eukaryota</taxon>
        <taxon>Metazoa</taxon>
        <taxon>Ecdysozoa</taxon>
        <taxon>Nematoda</taxon>
        <taxon>Chromadorea</taxon>
        <taxon>Rhabditida</taxon>
        <taxon>Tylenchina</taxon>
        <taxon>Panagrolaimomorpha</taxon>
        <taxon>Strongyloidoidea</taxon>
        <taxon>Strongyloididae</taxon>
        <taxon>Strongyloides</taxon>
    </lineage>
</organism>
<reference evidence="10" key="2">
    <citation type="submission" date="2020-12" db="UniProtKB">
        <authorList>
            <consortium name="WormBaseParasite"/>
        </authorList>
    </citation>
    <scope>IDENTIFICATION</scope>
</reference>
<sequence length="383" mass="45169">MIFLILIIVFSKNINSIFLNNISFTNYFRSHRQQSIVFRGSANIWPEKEIPYFVSPMLDYALINAALYRITKETCLMFRYKKNIKESLFIYLPGKYYETNLGRRKEIPHKIYISINFKDIGKVMRETMRALGIGYEHNRHDRNNYIMVFKNNIKPHFLKYFSKKQEMFINTYDITYDFRSIRHFSSHEYAKSSKNTIIPKEHSMELVMGTSGYLTFNDAKFLNINYCSYPHISHPKCLYYGYQDPRVPTRCKCLPFLTGNQCDLIITNDNYCTQDNLFYASKTPSNITLSVGGRCFFMIQTGLGNRIKMFMKFLNIRRYTTKKCTENNSIEIKTRKDLSTSGILFCPNKYDLRLTTPNDIVAIVSNFPQSNILLNIQFVEHRV</sequence>
<evidence type="ECO:0000256" key="2">
    <source>
        <dbReference type="ARBA" id="ARBA00022833"/>
    </source>
</evidence>
<feature type="chain" id="PRO_5015017717" description="Metalloendopeptidase" evidence="6">
    <location>
        <begin position="17"/>
        <end position="383"/>
    </location>
</feature>
<dbReference type="InterPro" id="IPR000742">
    <property type="entry name" value="EGF"/>
</dbReference>
<evidence type="ECO:0000256" key="3">
    <source>
        <dbReference type="ARBA" id="ARBA00023049"/>
    </source>
</evidence>
<dbReference type="GeneID" id="36382711"/>
<feature type="domain" description="Peptidase M12A" evidence="7">
    <location>
        <begin position="34"/>
        <end position="228"/>
    </location>
</feature>
<name>A0A090LKV5_STRRB</name>
<keyword evidence="6" id="KW-0645">Protease</keyword>
<accession>A0A090LKV5</accession>
<keyword evidence="2 6" id="KW-0862">Zinc</keyword>
<dbReference type="EMBL" id="LN609529">
    <property type="protein sequence ID" value="CEF70338.1"/>
    <property type="molecule type" value="Genomic_DNA"/>
</dbReference>
<dbReference type="PANTHER" id="PTHR10127">
    <property type="entry name" value="DISCOIDIN, CUB, EGF, LAMININ , AND ZINC METALLOPROTEASE DOMAIN CONTAINING"/>
    <property type="match status" value="1"/>
</dbReference>
<dbReference type="SMART" id="SM00235">
    <property type="entry name" value="ZnMc"/>
    <property type="match status" value="1"/>
</dbReference>
<dbReference type="CTD" id="36382711"/>
<keyword evidence="1 6" id="KW-0479">Metal-binding</keyword>
<dbReference type="GO" id="GO:0006508">
    <property type="term" value="P:proteolysis"/>
    <property type="evidence" value="ECO:0007669"/>
    <property type="project" value="UniProtKB-KW"/>
</dbReference>
<dbReference type="WBParaSite" id="SRAE_2000497100.1">
    <property type="protein sequence ID" value="SRAE_2000497100.1"/>
    <property type="gene ID" value="WBGene00265218"/>
</dbReference>
<dbReference type="OrthoDB" id="5819035at2759"/>
<dbReference type="AlphaFoldDB" id="A0A090LKV5"/>
<dbReference type="GO" id="GO:0004222">
    <property type="term" value="F:metalloendopeptidase activity"/>
    <property type="evidence" value="ECO:0007669"/>
    <property type="project" value="UniProtKB-UniRule"/>
</dbReference>
<evidence type="ECO:0000256" key="6">
    <source>
        <dbReference type="RuleBase" id="RU361183"/>
    </source>
</evidence>
<dbReference type="WormBase" id="SRAE_2000497100">
    <property type="protein sequence ID" value="SRP00545"/>
    <property type="gene ID" value="WBGene00265218"/>
</dbReference>
<keyword evidence="6" id="KW-0732">Signal</keyword>
<keyword evidence="6" id="KW-0378">Hydrolase</keyword>
<comment type="caution">
    <text evidence="5">Lacks conserved residue(s) required for the propagation of feature annotation.</text>
</comment>
<dbReference type="SUPFAM" id="SSF55486">
    <property type="entry name" value="Metalloproteases ('zincins'), catalytic domain"/>
    <property type="match status" value="1"/>
</dbReference>
<gene>
    <name evidence="8 10 11" type="ORF">SRAE_2000497100</name>
</gene>
<evidence type="ECO:0000313" key="11">
    <source>
        <dbReference type="WormBase" id="SRAE_2000497100"/>
    </source>
</evidence>
<dbReference type="Gene3D" id="3.40.390.10">
    <property type="entry name" value="Collagenase (Catalytic Domain)"/>
    <property type="match status" value="1"/>
</dbReference>
<reference evidence="8 9" key="1">
    <citation type="submission" date="2014-09" db="EMBL/GenBank/DDBJ databases">
        <authorList>
            <person name="Martin A.A."/>
        </authorList>
    </citation>
    <scope>NUCLEOTIDE SEQUENCE</scope>
    <source>
        <strain evidence="9">ED321</strain>
        <strain evidence="8">ED321 Heterogonic</strain>
    </source>
</reference>
<evidence type="ECO:0000256" key="5">
    <source>
        <dbReference type="PROSITE-ProRule" id="PRU01211"/>
    </source>
</evidence>
<feature type="active site" evidence="5">
    <location>
        <position position="126"/>
    </location>
</feature>
<dbReference type="PROSITE" id="PS00022">
    <property type="entry name" value="EGF_1"/>
    <property type="match status" value="1"/>
</dbReference>
<dbReference type="RefSeq" id="XP_024509537.1">
    <property type="nucleotide sequence ID" value="XM_024643917.1"/>
</dbReference>
<proteinExistence type="predicted"/>
<evidence type="ECO:0000313" key="10">
    <source>
        <dbReference type="WBParaSite" id="SRAE_2000497100.1"/>
    </source>
</evidence>
<keyword evidence="4" id="KW-1015">Disulfide bond</keyword>
<evidence type="ECO:0000256" key="4">
    <source>
        <dbReference type="ARBA" id="ARBA00023157"/>
    </source>
</evidence>
<evidence type="ECO:0000256" key="1">
    <source>
        <dbReference type="ARBA" id="ARBA00022723"/>
    </source>
</evidence>
<evidence type="ECO:0000313" key="8">
    <source>
        <dbReference type="EMBL" id="CEF70338.1"/>
    </source>
</evidence>
<dbReference type="Proteomes" id="UP000035682">
    <property type="component" value="Unplaced"/>
</dbReference>
<dbReference type="EC" id="3.4.24.-" evidence="6"/>
<dbReference type="PROSITE" id="PS51864">
    <property type="entry name" value="ASTACIN"/>
    <property type="match status" value="1"/>
</dbReference>
<comment type="cofactor">
    <cofactor evidence="6">
        <name>Zn(2+)</name>
        <dbReference type="ChEBI" id="CHEBI:29105"/>
    </cofactor>
    <text evidence="6">Binds 1 zinc ion per subunit.</text>
</comment>
<evidence type="ECO:0000313" key="9">
    <source>
        <dbReference type="Proteomes" id="UP000035682"/>
    </source>
</evidence>
<protein>
    <recommendedName>
        <fullName evidence="6">Metalloendopeptidase</fullName>
        <ecNumber evidence="6">3.4.24.-</ecNumber>
    </recommendedName>
</protein>
<dbReference type="InterPro" id="IPR006026">
    <property type="entry name" value="Peptidase_Metallo"/>
</dbReference>